<proteinExistence type="predicted"/>
<keyword evidence="3 7" id="KW-0732">Signal</keyword>
<evidence type="ECO:0000256" key="4">
    <source>
        <dbReference type="ARBA" id="ARBA00023136"/>
    </source>
</evidence>
<evidence type="ECO:0000259" key="10">
    <source>
        <dbReference type="Pfam" id="PF08479"/>
    </source>
</evidence>
<dbReference type="Pfam" id="PF07244">
    <property type="entry name" value="POTRA"/>
    <property type="match status" value="2"/>
</dbReference>
<keyword evidence="4" id="KW-0472">Membrane</keyword>
<protein>
    <submittedName>
        <fullName evidence="11">BamA/TamA family outer membrane protein</fullName>
    </submittedName>
</protein>
<reference evidence="11" key="2">
    <citation type="journal article" date="2022" name="Microbiol. Resour. Announc.">
        <title>Metagenome Sequencing to Explore Phylogenomics of Terrestrial Cyanobacteria.</title>
        <authorList>
            <person name="Ward R.D."/>
            <person name="Stajich J.E."/>
            <person name="Johansen J.R."/>
            <person name="Huntemann M."/>
            <person name="Clum A."/>
            <person name="Foster B."/>
            <person name="Foster B."/>
            <person name="Roux S."/>
            <person name="Palaniappan K."/>
            <person name="Varghese N."/>
            <person name="Mukherjee S."/>
            <person name="Reddy T.B.K."/>
            <person name="Daum C."/>
            <person name="Copeland A."/>
            <person name="Chen I.A."/>
            <person name="Ivanova N.N."/>
            <person name="Kyrpides N.C."/>
            <person name="Shapiro N."/>
            <person name="Eloe-Fadrosh E.A."/>
            <person name="Pietrasiak N."/>
        </authorList>
    </citation>
    <scope>NUCLEOTIDE SEQUENCE</scope>
    <source>
        <strain evidence="11">CPER-KK1</strain>
    </source>
</reference>
<dbReference type="Gene3D" id="2.40.160.50">
    <property type="entry name" value="membrane protein fhac: a member of the omp85/tpsb transporter family"/>
    <property type="match status" value="1"/>
</dbReference>
<feature type="region of interest" description="Disordered" evidence="6">
    <location>
        <begin position="92"/>
        <end position="152"/>
    </location>
</feature>
<keyword evidence="5" id="KW-0998">Cell outer membrane</keyword>
<dbReference type="Gene3D" id="3.10.20.310">
    <property type="entry name" value="membrane protein fhac"/>
    <property type="match status" value="3"/>
</dbReference>
<feature type="region of interest" description="Disordered" evidence="6">
    <location>
        <begin position="20"/>
        <end position="61"/>
    </location>
</feature>
<evidence type="ECO:0000256" key="5">
    <source>
        <dbReference type="ARBA" id="ARBA00023237"/>
    </source>
</evidence>
<feature type="domain" description="POTRA" evidence="9">
    <location>
        <begin position="160"/>
        <end position="227"/>
    </location>
</feature>
<keyword evidence="2" id="KW-0812">Transmembrane</keyword>
<organism evidence="11 12">
    <name type="scientific">Symplocastrum torsivum CPER-KK1</name>
    <dbReference type="NCBI Taxonomy" id="450513"/>
    <lineage>
        <taxon>Bacteria</taxon>
        <taxon>Bacillati</taxon>
        <taxon>Cyanobacteriota</taxon>
        <taxon>Cyanophyceae</taxon>
        <taxon>Oscillatoriophycideae</taxon>
        <taxon>Oscillatoriales</taxon>
        <taxon>Microcoleaceae</taxon>
        <taxon>Symplocastrum</taxon>
    </lineage>
</organism>
<feature type="compositionally biased region" description="Low complexity" evidence="6">
    <location>
        <begin position="128"/>
        <end position="152"/>
    </location>
</feature>
<comment type="caution">
    <text evidence="11">The sequence shown here is derived from an EMBL/GenBank/DDBJ whole genome shotgun (WGS) entry which is preliminary data.</text>
</comment>
<dbReference type="EMBL" id="JAHHIF010000063">
    <property type="protein sequence ID" value="MBW4548487.1"/>
    <property type="molecule type" value="Genomic_DNA"/>
</dbReference>
<dbReference type="GO" id="GO:0019867">
    <property type="term" value="C:outer membrane"/>
    <property type="evidence" value="ECO:0007669"/>
    <property type="project" value="InterPro"/>
</dbReference>
<feature type="compositionally biased region" description="Polar residues" evidence="6">
    <location>
        <begin position="20"/>
        <end position="41"/>
    </location>
</feature>
<accession>A0A951UD09</accession>
<feature type="domain" description="Bacterial surface antigen (D15)" evidence="8">
    <location>
        <begin position="426"/>
        <end position="751"/>
    </location>
</feature>
<dbReference type="InterPro" id="IPR013686">
    <property type="entry name" value="Polypept-transport_assoc_ShlB"/>
</dbReference>
<feature type="signal peptide" evidence="7">
    <location>
        <begin position="1"/>
        <end position="20"/>
    </location>
</feature>
<dbReference type="InterPro" id="IPR039910">
    <property type="entry name" value="D15-like"/>
</dbReference>
<dbReference type="InterPro" id="IPR000184">
    <property type="entry name" value="Bac_surfAg_D15"/>
</dbReference>
<dbReference type="PANTHER" id="PTHR12815">
    <property type="entry name" value="SORTING AND ASSEMBLY MACHINERY SAMM50 PROTEIN FAMILY MEMBER"/>
    <property type="match status" value="1"/>
</dbReference>
<dbReference type="InterPro" id="IPR010827">
    <property type="entry name" value="BamA/TamA_POTRA"/>
</dbReference>
<evidence type="ECO:0000256" key="1">
    <source>
        <dbReference type="ARBA" id="ARBA00004370"/>
    </source>
</evidence>
<evidence type="ECO:0000313" key="12">
    <source>
        <dbReference type="Proteomes" id="UP000753908"/>
    </source>
</evidence>
<feature type="domain" description="Polypeptide-transport-associated ShlB-type" evidence="10">
    <location>
        <begin position="245"/>
        <end position="311"/>
    </location>
</feature>
<dbReference type="PANTHER" id="PTHR12815:SF47">
    <property type="entry name" value="TRANSLOCATION AND ASSEMBLY MODULE SUBUNIT TAMA"/>
    <property type="match status" value="1"/>
</dbReference>
<evidence type="ECO:0000259" key="8">
    <source>
        <dbReference type="Pfam" id="PF01103"/>
    </source>
</evidence>
<evidence type="ECO:0000256" key="2">
    <source>
        <dbReference type="ARBA" id="ARBA00022692"/>
    </source>
</evidence>
<evidence type="ECO:0000256" key="6">
    <source>
        <dbReference type="SAM" id="MobiDB-lite"/>
    </source>
</evidence>
<feature type="compositionally biased region" description="Polar residues" evidence="6">
    <location>
        <begin position="99"/>
        <end position="112"/>
    </location>
</feature>
<gene>
    <name evidence="11" type="ORF">KME25_29215</name>
</gene>
<name>A0A951UD09_9CYAN</name>
<evidence type="ECO:0000313" key="11">
    <source>
        <dbReference type="EMBL" id="MBW4548487.1"/>
    </source>
</evidence>
<feature type="domain" description="POTRA" evidence="9">
    <location>
        <begin position="338"/>
        <end position="398"/>
    </location>
</feature>
<dbReference type="Pfam" id="PF01103">
    <property type="entry name" value="Omp85"/>
    <property type="match status" value="1"/>
</dbReference>
<comment type="subcellular location">
    <subcellularLocation>
        <location evidence="1">Membrane</location>
    </subcellularLocation>
</comment>
<dbReference type="Pfam" id="PF08479">
    <property type="entry name" value="POTRA_2"/>
    <property type="match status" value="1"/>
</dbReference>
<dbReference type="Proteomes" id="UP000753908">
    <property type="component" value="Unassembled WGS sequence"/>
</dbReference>
<evidence type="ECO:0000256" key="3">
    <source>
        <dbReference type="ARBA" id="ARBA00022729"/>
    </source>
</evidence>
<evidence type="ECO:0000256" key="7">
    <source>
        <dbReference type="SAM" id="SignalP"/>
    </source>
</evidence>
<feature type="chain" id="PRO_5037302869" evidence="7">
    <location>
        <begin position="21"/>
        <end position="751"/>
    </location>
</feature>
<sequence>MRLSPLLAAMIAATASISLAKPTSGQTSQSVSDAPESNPTQVTPPTPNSITVNTIPLPPSPSREAQLHLIVPAKRSQAASVLDLLAQIQTQPEPVVPTTGDQSTPQQETPNTIEFDIPSGTPTNQENATPDQPSQPTQPSTPETPSTQTAPAAEEARVLVAEVVVTGAEGALENEVFRVITTRPGQATTRTQLQADVNAVFATGLFSSVDVIPEDTPLGVRVTFAVQANPVLREVVVNTEPAGVGTRVLPQEVVNEIFSEQYGQILNLRDLQNGIQQLNEWYKENGYDLAQVIDAQQVTEDGRVVLVVAEGVIEDIRVRFLNDEGEATDEEGQPVNGRTRDFIITREVQLNPGDVFNRQTAERDLRRVFGLGIFEDVRLSFAPGTDPRQVVVVVDVIERNTGSVAAGAGISSASGLFGTISYQEQNLGGNNQNLGAELQVGQRELLFDVRFTDPWIAGDPYRTSYTVNAFRRRSISLIFDGGEEEVELPNGDRPRVTRTGGGVTFTRPLSRDVFTPSEWTASLGLQYQRVSIRDSDGELSPEDELGNLLSFSEDGSDDLFTVQLGAVRDQRNNGLRPTSGSLLRLGVEQSIPIGGGSILLTRLRGSYSYYIPVQFTNFTEGPQALAFNLQAGTVLGDLPPYEAFSLGGSSSVRGYEEGDVGAGRSFIQATAEYRFPIISAIGGALFVDFASDFGTGDNVPGDPAGVRGKPGTGFGFGLGVRVQSPLGPIRVDYGLNDEGDSRIHFGIGERF</sequence>
<dbReference type="AlphaFoldDB" id="A0A951UD09"/>
<reference evidence="11" key="1">
    <citation type="submission" date="2021-05" db="EMBL/GenBank/DDBJ databases">
        <authorList>
            <person name="Pietrasiak N."/>
            <person name="Ward R."/>
            <person name="Stajich J.E."/>
            <person name="Kurbessoian T."/>
        </authorList>
    </citation>
    <scope>NUCLEOTIDE SEQUENCE</scope>
    <source>
        <strain evidence="11">CPER-KK1</strain>
    </source>
</reference>
<evidence type="ECO:0000259" key="9">
    <source>
        <dbReference type="Pfam" id="PF07244"/>
    </source>
</evidence>